<reference evidence="1 2" key="1">
    <citation type="journal article" date="2018" name="PLoS ONE">
        <title>The draft genome of Kipferlia bialata reveals reductive genome evolution in fornicate parasites.</title>
        <authorList>
            <person name="Tanifuji G."/>
            <person name="Takabayashi S."/>
            <person name="Kume K."/>
            <person name="Takagi M."/>
            <person name="Nakayama T."/>
            <person name="Kamikawa R."/>
            <person name="Inagaki Y."/>
            <person name="Hashimoto T."/>
        </authorList>
    </citation>
    <scope>NUCLEOTIDE SEQUENCE [LARGE SCALE GENOMIC DNA]</scope>
    <source>
        <strain evidence="1">NY0173</strain>
    </source>
</reference>
<dbReference type="Proteomes" id="UP000265618">
    <property type="component" value="Unassembled WGS sequence"/>
</dbReference>
<dbReference type="AlphaFoldDB" id="A0A391NLE1"/>
<keyword evidence="2" id="KW-1185">Reference proteome</keyword>
<organism evidence="1 2">
    <name type="scientific">Kipferlia bialata</name>
    <dbReference type="NCBI Taxonomy" id="797122"/>
    <lineage>
        <taxon>Eukaryota</taxon>
        <taxon>Metamonada</taxon>
        <taxon>Carpediemonas-like organisms</taxon>
        <taxon>Kipferlia</taxon>
    </lineage>
</organism>
<protein>
    <recommendedName>
        <fullName evidence="3">Pentapeptide repeat-containing protein</fullName>
    </recommendedName>
</protein>
<evidence type="ECO:0000313" key="2">
    <source>
        <dbReference type="Proteomes" id="UP000265618"/>
    </source>
</evidence>
<evidence type="ECO:0008006" key="3">
    <source>
        <dbReference type="Google" id="ProtNLM"/>
    </source>
</evidence>
<name>A0A391NLE1_9EUKA</name>
<gene>
    <name evidence="1" type="ORF">KIPB_005735</name>
</gene>
<accession>A0A391NLE1</accession>
<dbReference type="PANTHER" id="PTHR14136:SF17">
    <property type="entry name" value="BTB_POZ DOMAIN-CONTAINING PROTEIN KCTD9"/>
    <property type="match status" value="1"/>
</dbReference>
<dbReference type="OrthoDB" id="9989223at2759"/>
<dbReference type="Gene3D" id="2.160.20.80">
    <property type="entry name" value="E3 ubiquitin-protein ligase SopA"/>
    <property type="match status" value="1"/>
</dbReference>
<dbReference type="InterPro" id="IPR001646">
    <property type="entry name" value="5peptide_repeat"/>
</dbReference>
<evidence type="ECO:0000313" key="1">
    <source>
        <dbReference type="EMBL" id="GCA62774.1"/>
    </source>
</evidence>
<dbReference type="EMBL" id="BDIP01001376">
    <property type="protein sequence ID" value="GCA62774.1"/>
    <property type="molecule type" value="Genomic_DNA"/>
</dbReference>
<comment type="caution">
    <text evidence="1">The sequence shown here is derived from an EMBL/GenBank/DDBJ whole genome shotgun (WGS) entry which is preliminary data.</text>
</comment>
<dbReference type="PANTHER" id="PTHR14136">
    <property type="entry name" value="BTB_POZ DOMAIN-CONTAINING PROTEIN KCTD9"/>
    <property type="match status" value="1"/>
</dbReference>
<sequence length="188" mass="19491">MSLSGLDLSSTDARGSDFSGADLTGCIVTDANLTDCDLSNSNLTGGRGLTLEQLLSVKSVKGATISDVDMGGWDMQRVDLRDTDLSGCHMGGATVGESLVVGASLPTGDAAPTVVGKARFVEGPGVTENEVTVGDVQNTHPQNDNFNTLTLIVPAVLSKWTLYAATGCSLYKSDFTARVQSHESDCQG</sequence>
<proteinExistence type="predicted"/>
<dbReference type="Pfam" id="PF00805">
    <property type="entry name" value="Pentapeptide"/>
    <property type="match status" value="1"/>
</dbReference>
<dbReference type="InterPro" id="IPR051082">
    <property type="entry name" value="Pentapeptide-BTB/POZ_domain"/>
</dbReference>
<dbReference type="SUPFAM" id="SSF141571">
    <property type="entry name" value="Pentapeptide repeat-like"/>
    <property type="match status" value="1"/>
</dbReference>